<keyword evidence="1" id="KW-0175">Coiled coil</keyword>
<evidence type="ECO:0000313" key="3">
    <source>
        <dbReference type="EMBL" id="CAK9190236.1"/>
    </source>
</evidence>
<gene>
    <name evidence="3" type="ORF">CSSPTR1EN2_LOCUS786</name>
</gene>
<reference evidence="3 4" key="1">
    <citation type="submission" date="2024-02" db="EMBL/GenBank/DDBJ databases">
        <authorList>
            <consortium name="ELIXIR-Norway"/>
            <consortium name="Elixir Norway"/>
        </authorList>
    </citation>
    <scope>NUCLEOTIDE SEQUENCE [LARGE SCALE GENOMIC DNA]</scope>
</reference>
<feature type="region of interest" description="Disordered" evidence="2">
    <location>
        <begin position="141"/>
        <end position="162"/>
    </location>
</feature>
<organism evidence="3 4">
    <name type="scientific">Sphagnum troendelagicum</name>
    <dbReference type="NCBI Taxonomy" id="128251"/>
    <lineage>
        <taxon>Eukaryota</taxon>
        <taxon>Viridiplantae</taxon>
        <taxon>Streptophyta</taxon>
        <taxon>Embryophyta</taxon>
        <taxon>Bryophyta</taxon>
        <taxon>Sphagnophytina</taxon>
        <taxon>Sphagnopsida</taxon>
        <taxon>Sphagnales</taxon>
        <taxon>Sphagnaceae</taxon>
        <taxon>Sphagnum</taxon>
    </lineage>
</organism>
<feature type="coiled-coil region" evidence="1">
    <location>
        <begin position="205"/>
        <end position="239"/>
    </location>
</feature>
<name>A0ABP0T9E2_9BRYO</name>
<dbReference type="EMBL" id="OZ019893">
    <property type="protein sequence ID" value="CAK9190236.1"/>
    <property type="molecule type" value="Genomic_DNA"/>
</dbReference>
<evidence type="ECO:0000313" key="4">
    <source>
        <dbReference type="Proteomes" id="UP001497512"/>
    </source>
</evidence>
<sequence length="269" mass="30956">METSAAMGASGQRRQQQQQQQQQVVGSSVPSSGVISSSSKRKWKGKGFRSNQRYRKKNITRPGQGGYVHHQEYDPPRLGELRWQNRLKTRKYFREKKRSSSIPMTVPRAPFNDSSYLMRVRQPEEIGVGNRYGSMTGLIHLRPTDDQRSSSSTIDNNELDDMLSDDPAAVVHESSAESARQLEQRLDRDVSRFEMTYPLPQKTPEELLEERAARQDSHIAELEDENLTLRERLFLMQQEVYELRQRIQGEFHGDIDQLADACSDHCSSD</sequence>
<accession>A0ABP0T9E2</accession>
<protein>
    <submittedName>
        <fullName evidence="3">Uncharacterized protein</fullName>
    </submittedName>
</protein>
<dbReference type="PANTHER" id="PTHR34484:SF2">
    <property type="entry name" value="OS02G0832600 PROTEIN"/>
    <property type="match status" value="1"/>
</dbReference>
<dbReference type="PANTHER" id="PTHR34484">
    <property type="entry name" value="OS02G0832600 PROTEIN"/>
    <property type="match status" value="1"/>
</dbReference>
<proteinExistence type="predicted"/>
<evidence type="ECO:0000256" key="2">
    <source>
        <dbReference type="SAM" id="MobiDB-lite"/>
    </source>
</evidence>
<dbReference type="Proteomes" id="UP001497512">
    <property type="component" value="Chromosome 1"/>
</dbReference>
<feature type="compositionally biased region" description="Low complexity" evidence="2">
    <location>
        <begin position="10"/>
        <end position="38"/>
    </location>
</feature>
<evidence type="ECO:0000256" key="1">
    <source>
        <dbReference type="SAM" id="Coils"/>
    </source>
</evidence>
<feature type="region of interest" description="Disordered" evidence="2">
    <location>
        <begin position="1"/>
        <end position="73"/>
    </location>
</feature>
<feature type="compositionally biased region" description="Basic residues" evidence="2">
    <location>
        <begin position="39"/>
        <end position="59"/>
    </location>
</feature>
<keyword evidence="4" id="KW-1185">Reference proteome</keyword>